<keyword evidence="1" id="KW-1015">Disulfide bond</keyword>
<dbReference type="Gene3D" id="2.10.50.10">
    <property type="entry name" value="Tumor Necrosis Factor Receptor, subunit A, domain 2"/>
    <property type="match status" value="3"/>
</dbReference>
<dbReference type="CDD" id="cd00054">
    <property type="entry name" value="EGF_CA"/>
    <property type="match status" value="1"/>
</dbReference>
<dbReference type="SUPFAM" id="SSF57184">
    <property type="entry name" value="Growth factor receptor domain"/>
    <property type="match status" value="1"/>
</dbReference>
<dbReference type="Pfam" id="PF00008">
    <property type="entry name" value="EGF"/>
    <property type="match status" value="1"/>
</dbReference>
<reference evidence="3" key="1">
    <citation type="submission" date="2020-08" db="EMBL/GenBank/DDBJ databases">
        <title>Multicomponent nature underlies the extraordinary mechanical properties of spider dragline silk.</title>
        <authorList>
            <person name="Kono N."/>
            <person name="Nakamura H."/>
            <person name="Mori M."/>
            <person name="Yoshida Y."/>
            <person name="Ohtoshi R."/>
            <person name="Malay A.D."/>
            <person name="Moran D.A.P."/>
            <person name="Tomita M."/>
            <person name="Numata K."/>
            <person name="Arakawa K."/>
        </authorList>
    </citation>
    <scope>NUCLEOTIDE SEQUENCE</scope>
</reference>
<evidence type="ECO:0000313" key="3">
    <source>
        <dbReference type="EMBL" id="GFX94270.1"/>
    </source>
</evidence>
<comment type="caution">
    <text evidence="1">Lacks conserved residue(s) required for the propagation of feature annotation.</text>
</comment>
<dbReference type="FunFam" id="2.10.50.10:FF:000018">
    <property type="entry name" value="Sushi, von Willebrand factor type A, EGF and pentraxin domain-containing 1"/>
    <property type="match status" value="2"/>
</dbReference>
<organism evidence="3 4">
    <name type="scientific">Trichonephila clavipes</name>
    <name type="common">Golden silk orbweaver</name>
    <name type="synonym">Nephila clavipes</name>
    <dbReference type="NCBI Taxonomy" id="2585209"/>
    <lineage>
        <taxon>Eukaryota</taxon>
        <taxon>Metazoa</taxon>
        <taxon>Ecdysozoa</taxon>
        <taxon>Arthropoda</taxon>
        <taxon>Chelicerata</taxon>
        <taxon>Arachnida</taxon>
        <taxon>Araneae</taxon>
        <taxon>Araneomorphae</taxon>
        <taxon>Entelegynae</taxon>
        <taxon>Araneoidea</taxon>
        <taxon>Nephilidae</taxon>
        <taxon>Trichonephila</taxon>
    </lineage>
</organism>
<dbReference type="InterPro" id="IPR052071">
    <property type="entry name" value="SCUB_EGF-like_domain"/>
</dbReference>
<evidence type="ECO:0000313" key="4">
    <source>
        <dbReference type="Proteomes" id="UP000887159"/>
    </source>
</evidence>
<dbReference type="SUPFAM" id="SSF57196">
    <property type="entry name" value="EGF/Laminin"/>
    <property type="match status" value="1"/>
</dbReference>
<dbReference type="GO" id="GO:0009986">
    <property type="term" value="C:cell surface"/>
    <property type="evidence" value="ECO:0007669"/>
    <property type="project" value="TreeGrafter"/>
</dbReference>
<sequence>MSQSVTVSIFLVFMPPSPTINAFCGVIAKMSAFLAFLCDCGSLVVKVSDRGWLVASSSPVPLKTRRKEEDCGSPVVKVSDHVLCSPGTFYDSSARECWDCPIGHYQEDEGQLECNTCPDGMTTEYFRTRNETECKGICQPGTYSPTGLETCLACPIGTYQEHSRQHTCSVCPEGTTTASLQSASEFDCWEICNVGHFSNTGLQPCDACPKGFYQPFTGQSKCLECPSNFTTEIVGATNVSQCLDLDPCAKKDHCMNDGVCTRHGREAKCICKEGFGGDRCEHDIDECLQKPCFNDGICVNVGFSSDIHRGNLLTPSTALKHDLQCLKIHIIHKHNRAHLASQNNPHYSLDKIRQTGCNWHSYL</sequence>
<feature type="domain" description="EGF-like" evidence="2">
    <location>
        <begin position="244"/>
        <end position="281"/>
    </location>
</feature>
<keyword evidence="1" id="KW-0245">EGF-like domain</keyword>
<dbReference type="SMART" id="SM01411">
    <property type="entry name" value="Ephrin_rec_like"/>
    <property type="match status" value="3"/>
</dbReference>
<dbReference type="InterPro" id="IPR011641">
    <property type="entry name" value="Tyr-kin_ephrin_A/B_rcpt-like"/>
</dbReference>
<comment type="caution">
    <text evidence="3">The sequence shown here is derived from an EMBL/GenBank/DDBJ whole genome shotgun (WGS) entry which is preliminary data.</text>
</comment>
<dbReference type="PROSITE" id="PS00022">
    <property type="entry name" value="EGF_1"/>
    <property type="match status" value="1"/>
</dbReference>
<dbReference type="EMBL" id="BMAU01021177">
    <property type="protein sequence ID" value="GFX94270.1"/>
    <property type="molecule type" value="Genomic_DNA"/>
</dbReference>
<dbReference type="GO" id="GO:0007165">
    <property type="term" value="P:signal transduction"/>
    <property type="evidence" value="ECO:0007669"/>
    <property type="project" value="TreeGrafter"/>
</dbReference>
<keyword evidence="4" id="KW-1185">Reference proteome</keyword>
<dbReference type="PANTHER" id="PTHR24046">
    <property type="entry name" value="SIGNAL PEPTIDE, CUB AND EGF-LIKE DOMAIN-CONTAINING"/>
    <property type="match status" value="1"/>
</dbReference>
<protein>
    <submittedName>
        <fullName evidence="3">Sushi, von Willebrand factor type A, EGF and pentraxin domain-containing protein 1</fullName>
    </submittedName>
</protein>
<dbReference type="Proteomes" id="UP000887159">
    <property type="component" value="Unassembled WGS sequence"/>
</dbReference>
<dbReference type="InterPro" id="IPR000742">
    <property type="entry name" value="EGF"/>
</dbReference>
<evidence type="ECO:0000256" key="1">
    <source>
        <dbReference type="PROSITE-ProRule" id="PRU00076"/>
    </source>
</evidence>
<name>A0A8X6RHJ9_TRICX</name>
<dbReference type="Pfam" id="PF07699">
    <property type="entry name" value="Ephrin_rec_like"/>
    <property type="match status" value="3"/>
</dbReference>
<feature type="disulfide bond" evidence="1">
    <location>
        <begin position="271"/>
        <end position="280"/>
    </location>
</feature>
<evidence type="ECO:0000259" key="2">
    <source>
        <dbReference type="PROSITE" id="PS50026"/>
    </source>
</evidence>
<gene>
    <name evidence="3" type="primary">SVEP1</name>
    <name evidence="3" type="ORF">TNCV_4293151</name>
</gene>
<accession>A0A8X6RHJ9</accession>
<dbReference type="PROSITE" id="PS01186">
    <property type="entry name" value="EGF_2"/>
    <property type="match status" value="1"/>
</dbReference>
<dbReference type="GO" id="GO:0005615">
    <property type="term" value="C:extracellular space"/>
    <property type="evidence" value="ECO:0007669"/>
    <property type="project" value="TreeGrafter"/>
</dbReference>
<dbReference type="Gene3D" id="2.10.25.10">
    <property type="entry name" value="Laminin"/>
    <property type="match status" value="1"/>
</dbReference>
<dbReference type="InterPro" id="IPR009030">
    <property type="entry name" value="Growth_fac_rcpt_cys_sf"/>
</dbReference>
<dbReference type="PROSITE" id="PS50026">
    <property type="entry name" value="EGF_3"/>
    <property type="match status" value="1"/>
</dbReference>
<dbReference type="AlphaFoldDB" id="A0A8X6RHJ9"/>
<dbReference type="PANTHER" id="PTHR24046:SF5">
    <property type="entry name" value="EGF-LIKE DOMAIN-CONTAINING PROTEIN"/>
    <property type="match status" value="1"/>
</dbReference>
<dbReference type="SMART" id="SM00181">
    <property type="entry name" value="EGF"/>
    <property type="match status" value="2"/>
</dbReference>
<proteinExistence type="predicted"/>